<feature type="transmembrane region" description="Helical" evidence="9">
    <location>
        <begin position="95"/>
        <end position="118"/>
    </location>
</feature>
<evidence type="ECO:0000256" key="7">
    <source>
        <dbReference type="ARBA" id="ARBA00023136"/>
    </source>
</evidence>
<feature type="transmembrane region" description="Helical" evidence="9">
    <location>
        <begin position="304"/>
        <end position="326"/>
    </location>
</feature>
<dbReference type="InterPro" id="IPR005495">
    <property type="entry name" value="LptG/LptF_permease"/>
</dbReference>
<sequence>MMKTLDWYLGRSIIQTTGFALMVLVGISTLIKFIEQLKSVGRGSYDIATALIYTLYSMPGDLVIFFPMAALIGGLTGLGALASNSELVVMQAAGMSRLQIIVSVMKTAMFMAICMMALGEWGAPEAQLKAKEIRNQAIYGGDVFNAKQGVWAKDGSNFINIEDVDQQGTLRGVHMYHFDKSLQLTQITKAEEALNRKDGWLLRDVNKVMITPEQITTEQYKEEFYDSQLTAEKLGVVSVKPESLSFTGLWSYLGYLQQNEQDTSTYELALWRKIMQPVSIAVMLLVALSFIFGPLRTVTMGARIIMGVITGITFHLTNEIFGPVVMVYQIPAVVGAVLPSLLFIGFATYLLNKRV</sequence>
<dbReference type="STRING" id="570156.AOG27_08705"/>
<keyword evidence="6 9" id="KW-1133">Transmembrane helix</keyword>
<evidence type="ECO:0000256" key="6">
    <source>
        <dbReference type="ARBA" id="ARBA00022989"/>
    </source>
</evidence>
<evidence type="ECO:0000256" key="5">
    <source>
        <dbReference type="ARBA" id="ARBA00022692"/>
    </source>
</evidence>
<dbReference type="RefSeq" id="WP_054552636.1">
    <property type="nucleotide sequence ID" value="NZ_JAQPZS010000004.1"/>
</dbReference>
<dbReference type="InterPro" id="IPR030923">
    <property type="entry name" value="LptG"/>
</dbReference>
<proteinExistence type="inferred from homology"/>
<accession>A0A0N8HKF3</accession>
<evidence type="ECO:0000256" key="9">
    <source>
        <dbReference type="SAM" id="Phobius"/>
    </source>
</evidence>
<dbReference type="NCBIfam" id="TIGR04408">
    <property type="entry name" value="LptG_lptG"/>
    <property type="match status" value="1"/>
</dbReference>
<dbReference type="PANTHER" id="PTHR33529">
    <property type="entry name" value="SLR0882 PROTEIN-RELATED"/>
    <property type="match status" value="1"/>
</dbReference>
<comment type="subunit">
    <text evidence="8">Component of the lipopolysaccharide transport and assembly complex. The LptBFG transporter is composed of two ATP-binding proteins (LptB) and two transmembrane proteins (LptF and LptG).</text>
</comment>
<evidence type="ECO:0000256" key="2">
    <source>
        <dbReference type="ARBA" id="ARBA00004651"/>
    </source>
</evidence>
<evidence type="ECO:0000256" key="8">
    <source>
        <dbReference type="ARBA" id="ARBA00026081"/>
    </source>
</evidence>
<dbReference type="GO" id="GO:0055085">
    <property type="term" value="P:transmembrane transport"/>
    <property type="evidence" value="ECO:0007669"/>
    <property type="project" value="InterPro"/>
</dbReference>
<dbReference type="PANTHER" id="PTHR33529:SF2">
    <property type="entry name" value="LIPOPOLYSACCHARIDE EXPORT SYSTEM PERMEASE PROTEIN LPTG"/>
    <property type="match status" value="1"/>
</dbReference>
<dbReference type="Pfam" id="PF03739">
    <property type="entry name" value="LptF_LptG"/>
    <property type="match status" value="1"/>
</dbReference>
<comment type="function">
    <text evidence="1">Part of the ABC transporter complex LptBFG involved in the translocation of lipopolysaccharide (LPS) from the inner membrane to the outer membrane.</text>
</comment>
<dbReference type="Proteomes" id="UP000050378">
    <property type="component" value="Unassembled WGS sequence"/>
</dbReference>
<dbReference type="EMBL" id="JAQPZS010000004">
    <property type="protein sequence ID" value="MEJ6495549.1"/>
    <property type="molecule type" value="Genomic_DNA"/>
</dbReference>
<name>A0A0N8HKF3_9GAMM</name>
<gene>
    <name evidence="11" type="primary">lptG</name>
    <name evidence="10" type="ORF">AOG27_08705</name>
    <name evidence="11" type="ORF">PQI24_05875</name>
</gene>
<dbReference type="OrthoDB" id="9776227at2"/>
<keyword evidence="13" id="KW-1185">Reference proteome</keyword>
<evidence type="ECO:0000313" key="12">
    <source>
        <dbReference type="Proteomes" id="UP000050378"/>
    </source>
</evidence>
<keyword evidence="4" id="KW-1003">Cell membrane</keyword>
<keyword evidence="7 9" id="KW-0472">Membrane</keyword>
<dbReference type="Proteomes" id="UP001377972">
    <property type="component" value="Unassembled WGS sequence"/>
</dbReference>
<comment type="similarity">
    <text evidence="3">Belongs to the LptF/LptG family.</text>
</comment>
<evidence type="ECO:0000256" key="1">
    <source>
        <dbReference type="ARBA" id="ARBA00002265"/>
    </source>
</evidence>
<evidence type="ECO:0000256" key="4">
    <source>
        <dbReference type="ARBA" id="ARBA00022475"/>
    </source>
</evidence>
<dbReference type="AlphaFoldDB" id="A0A0N8HKF3"/>
<evidence type="ECO:0000313" key="13">
    <source>
        <dbReference type="Proteomes" id="UP001377972"/>
    </source>
</evidence>
<evidence type="ECO:0000256" key="3">
    <source>
        <dbReference type="ARBA" id="ARBA00007725"/>
    </source>
</evidence>
<feature type="transmembrane region" description="Helical" evidence="9">
    <location>
        <begin position="274"/>
        <end position="292"/>
    </location>
</feature>
<evidence type="ECO:0000313" key="10">
    <source>
        <dbReference type="EMBL" id="KPM83720.1"/>
    </source>
</evidence>
<dbReference type="GO" id="GO:0043190">
    <property type="term" value="C:ATP-binding cassette (ABC) transporter complex"/>
    <property type="evidence" value="ECO:0007669"/>
    <property type="project" value="InterPro"/>
</dbReference>
<protein>
    <submittedName>
        <fullName evidence="10">LPS export ABC transporter permease LptG</fullName>
    </submittedName>
</protein>
<feature type="transmembrane region" description="Helical" evidence="9">
    <location>
        <begin position="12"/>
        <end position="34"/>
    </location>
</feature>
<dbReference type="PATRIC" id="fig|570156.3.peg.2807"/>
<dbReference type="EMBL" id="LJTC01000005">
    <property type="protein sequence ID" value="KPM83720.1"/>
    <property type="molecule type" value="Genomic_DNA"/>
</dbReference>
<reference evidence="10 12" key="1">
    <citation type="submission" date="2015-09" db="EMBL/GenBank/DDBJ databases">
        <title>Draft Genome Sequence of Pseudoalteromonas lipolytica UCD-48B.</title>
        <authorList>
            <person name="Krusor M."/>
            <person name="Coil D.A."/>
            <person name="Lang J.M."/>
            <person name="Eisen J.A."/>
            <person name="Alexiev A."/>
        </authorList>
    </citation>
    <scope>NUCLEOTIDE SEQUENCE [LARGE SCALE GENOMIC DNA]</scope>
    <source>
        <strain evidence="10 12">UCD-48B</strain>
    </source>
</reference>
<reference evidence="11 13" key="2">
    <citation type="submission" date="2023-01" db="EMBL/GenBank/DDBJ databases">
        <title>Trichodesmium-associated heterotrophic epibiont bacteria.</title>
        <authorList>
            <person name="Cleveland C.S."/>
            <person name="Webb E.A."/>
        </authorList>
    </citation>
    <scope>NUCLEOTIDE SEQUENCE [LARGE SCALE GENOMIC DNA]</scope>
    <source>
        <strain evidence="11 13">USCH2</strain>
    </source>
</reference>
<comment type="subcellular location">
    <subcellularLocation>
        <location evidence="2">Cell membrane</location>
        <topology evidence="2">Multi-pass membrane protein</topology>
    </subcellularLocation>
</comment>
<organism evidence="10 12">
    <name type="scientific">Pseudoalteromonas lipolytica</name>
    <dbReference type="NCBI Taxonomy" id="570156"/>
    <lineage>
        <taxon>Bacteria</taxon>
        <taxon>Pseudomonadati</taxon>
        <taxon>Pseudomonadota</taxon>
        <taxon>Gammaproteobacteria</taxon>
        <taxon>Alteromonadales</taxon>
        <taxon>Pseudoalteromonadaceae</taxon>
        <taxon>Pseudoalteromonas</taxon>
    </lineage>
</organism>
<dbReference type="GO" id="GO:0015920">
    <property type="term" value="P:lipopolysaccharide transport"/>
    <property type="evidence" value="ECO:0007669"/>
    <property type="project" value="TreeGrafter"/>
</dbReference>
<feature type="transmembrane region" description="Helical" evidence="9">
    <location>
        <begin position="332"/>
        <end position="351"/>
    </location>
</feature>
<keyword evidence="5 9" id="KW-0812">Transmembrane</keyword>
<evidence type="ECO:0000313" key="11">
    <source>
        <dbReference type="EMBL" id="MEJ6495549.1"/>
    </source>
</evidence>
<feature type="transmembrane region" description="Helical" evidence="9">
    <location>
        <begin position="62"/>
        <end position="83"/>
    </location>
</feature>
<comment type="caution">
    <text evidence="10">The sequence shown here is derived from an EMBL/GenBank/DDBJ whole genome shotgun (WGS) entry which is preliminary data.</text>
</comment>